<dbReference type="Proteomes" id="UP000240536">
    <property type="component" value="Segment"/>
</dbReference>
<gene>
    <name evidence="1" type="ORF">Aphrodite1_0013</name>
</gene>
<reference evidence="2" key="1">
    <citation type="submission" date="2017-12" db="EMBL/GenBank/DDBJ databases">
        <title>Phage resistance in Vibrio sp. unravels a complex metabolic adaptation strategy.</title>
        <authorList>
            <person name="Skliros D."/>
            <person name="Kalatzis P.G."/>
            <person name="Katharios P."/>
            <person name="Flemetakis E."/>
        </authorList>
    </citation>
    <scope>NUCLEOTIDE SEQUENCE [LARGE SCALE GENOMIC DNA]</scope>
</reference>
<keyword evidence="2" id="KW-1185">Reference proteome</keyword>
<sequence length="98" mass="11995">MSRKPNFDMVRFKRWLDGWFASNPKPSKHEEYLTLMRDYSGAFGEAMLKQLRSYEDVHSRWLHDAYGLTFRRDENREWEVGFNELVWEFLNSSRKTHM</sequence>
<evidence type="ECO:0000313" key="2">
    <source>
        <dbReference type="Proteomes" id="UP000240536"/>
    </source>
</evidence>
<evidence type="ECO:0000313" key="1">
    <source>
        <dbReference type="EMBL" id="AUR81094.1"/>
    </source>
</evidence>
<name>A0A2I7QI67_9CAUD</name>
<accession>A0A2I7QI67</accession>
<organism evidence="1 2">
    <name type="scientific">Vibrio phage Aphrodite1</name>
    <dbReference type="NCBI Taxonomy" id="2070057"/>
    <lineage>
        <taxon>Viruses</taxon>
        <taxon>Duplodnaviria</taxon>
        <taxon>Heunggongvirae</taxon>
        <taxon>Uroviricota</taxon>
        <taxon>Caudoviricetes</taxon>
        <taxon>Chimalliviridae</taxon>
        <taxon>Gorgonvirinae</taxon>
        <taxon>Aphroditevirus</taxon>
        <taxon>Aphroditevirus aphrodite1</taxon>
    </lineage>
</organism>
<proteinExistence type="predicted"/>
<dbReference type="EMBL" id="MG720308">
    <property type="protein sequence ID" value="AUR81094.1"/>
    <property type="molecule type" value="Genomic_DNA"/>
</dbReference>
<protein>
    <submittedName>
        <fullName evidence="1">Uncharacterized protein</fullName>
    </submittedName>
</protein>
<dbReference type="OrthoDB" id="28493at10239"/>